<dbReference type="Pfam" id="PF02789">
    <property type="entry name" value="Peptidase_M17_N"/>
    <property type="match status" value="1"/>
</dbReference>
<dbReference type="GO" id="GO:0070006">
    <property type="term" value="F:metalloaminopeptidase activity"/>
    <property type="evidence" value="ECO:0007669"/>
    <property type="project" value="InterPro"/>
</dbReference>
<gene>
    <name evidence="10" type="ORF">FHS16_006017</name>
</gene>
<proteinExistence type="inferred from homology"/>
<dbReference type="SUPFAM" id="SSF52949">
    <property type="entry name" value="Macro domain-like"/>
    <property type="match status" value="1"/>
</dbReference>
<dbReference type="EMBL" id="JACHXW010000030">
    <property type="protein sequence ID" value="MBB3155901.1"/>
    <property type="molecule type" value="Genomic_DNA"/>
</dbReference>
<dbReference type="InterPro" id="IPR043472">
    <property type="entry name" value="Macro_dom-like"/>
</dbReference>
<dbReference type="GO" id="GO:0006508">
    <property type="term" value="P:proteolysis"/>
    <property type="evidence" value="ECO:0007669"/>
    <property type="project" value="UniProtKB-KW"/>
</dbReference>
<accession>A0A7W5CDW5</accession>
<dbReference type="InterPro" id="IPR000819">
    <property type="entry name" value="Peptidase_M17_C"/>
</dbReference>
<evidence type="ECO:0000256" key="2">
    <source>
        <dbReference type="ARBA" id="ARBA00022438"/>
    </source>
</evidence>
<reference evidence="10 11" key="1">
    <citation type="submission" date="2020-08" db="EMBL/GenBank/DDBJ databases">
        <title>Genomic Encyclopedia of Type Strains, Phase III (KMG-III): the genomes of soil and plant-associated and newly described type strains.</title>
        <authorList>
            <person name="Whitman W."/>
        </authorList>
    </citation>
    <scope>NUCLEOTIDE SEQUENCE [LARGE SCALE GENOMIC DNA]</scope>
    <source>
        <strain evidence="10 11">CECT 8234</strain>
    </source>
</reference>
<dbReference type="Gene3D" id="3.40.220.10">
    <property type="entry name" value="Leucine Aminopeptidase, subunit E, domain 1"/>
    <property type="match status" value="1"/>
</dbReference>
<keyword evidence="2 10" id="KW-0031">Aminopeptidase</keyword>
<evidence type="ECO:0000259" key="9">
    <source>
        <dbReference type="PROSITE" id="PS00631"/>
    </source>
</evidence>
<sequence>MNIDFGSNILSETIIIPVFEDRLDALPDVLQSFRALKLVSSIGTRHAVNWFYGRNDEHDFLIVGLGKTDGFNEAIIREAAGNAGRSIWQERRQSAVVSFEALIRGDLVKQLDTDLISGWVEGWKLGTYSFTKYKSKPGEKMATHLYLNVHETEDNHQAIQLGNIRAESVIWARELTNEPPNGLRPRMLAERVAERFAETQVQIKLYEGAGLDEQQFAGLTAVGRGSSHSPVFIELRYCTDASLPLTALIGKGITFDTGGISLKRDYDLSEMRMDMAGAAAVLGALDIIVNSGTAANVAVLIPVAENCPFYDALLPGETIRYANGLTVQVCNTDAEGRLILADALIHAHTIGASEAINVATLTNSVAHAFGSKIVAAFGDDAITAALKASGAPFGEKLWQMPLELEYESYLDSDYADISHISNVPGARVITPALFLHKFVDASLKWVHIDMNGAKSASSAKGEHAVGATGFGVRMLAAYLMDRAVLRMEETNK</sequence>
<dbReference type="GO" id="GO:0030145">
    <property type="term" value="F:manganese ion binding"/>
    <property type="evidence" value="ECO:0007669"/>
    <property type="project" value="InterPro"/>
</dbReference>
<evidence type="ECO:0000256" key="6">
    <source>
        <dbReference type="ARBA" id="ARBA00049972"/>
    </source>
</evidence>
<evidence type="ECO:0000313" key="10">
    <source>
        <dbReference type="EMBL" id="MBB3155901.1"/>
    </source>
</evidence>
<protein>
    <recommendedName>
        <fullName evidence="7">Probable cytosol aminopeptidase</fullName>
    </recommendedName>
    <alternativeName>
        <fullName evidence="8">Leucine aminopeptidase</fullName>
    </alternativeName>
    <alternativeName>
        <fullName evidence="5">Leucyl aminopeptidase</fullName>
    </alternativeName>
</protein>
<dbReference type="CDD" id="cd00433">
    <property type="entry name" value="Peptidase_M17"/>
    <property type="match status" value="1"/>
</dbReference>
<dbReference type="PANTHER" id="PTHR11963">
    <property type="entry name" value="LEUCINE AMINOPEPTIDASE-RELATED"/>
    <property type="match status" value="1"/>
</dbReference>
<dbReference type="PROSITE" id="PS00631">
    <property type="entry name" value="CYTOSOL_AP"/>
    <property type="match status" value="1"/>
</dbReference>
<dbReference type="GO" id="GO:0005737">
    <property type="term" value="C:cytoplasm"/>
    <property type="evidence" value="ECO:0007669"/>
    <property type="project" value="InterPro"/>
</dbReference>
<evidence type="ECO:0000256" key="1">
    <source>
        <dbReference type="ARBA" id="ARBA00009528"/>
    </source>
</evidence>
<name>A0A7W5CDW5_9BACL</name>
<dbReference type="Proteomes" id="UP000518605">
    <property type="component" value="Unassembled WGS sequence"/>
</dbReference>
<evidence type="ECO:0000256" key="5">
    <source>
        <dbReference type="ARBA" id="ARBA00033172"/>
    </source>
</evidence>
<dbReference type="PANTHER" id="PTHR11963:SF20">
    <property type="entry name" value="PEPTIDASE B"/>
    <property type="match status" value="1"/>
</dbReference>
<evidence type="ECO:0000256" key="8">
    <source>
        <dbReference type="ARBA" id="ARBA00050061"/>
    </source>
</evidence>
<dbReference type="Pfam" id="PF00883">
    <property type="entry name" value="Peptidase_M17"/>
    <property type="match status" value="1"/>
</dbReference>
<organism evidence="10 11">
    <name type="scientific">Paenibacillus endophyticus</name>
    <dbReference type="NCBI Taxonomy" id="1294268"/>
    <lineage>
        <taxon>Bacteria</taxon>
        <taxon>Bacillati</taxon>
        <taxon>Bacillota</taxon>
        <taxon>Bacilli</taxon>
        <taxon>Bacillales</taxon>
        <taxon>Paenibacillaceae</taxon>
        <taxon>Paenibacillus</taxon>
    </lineage>
</organism>
<keyword evidence="11" id="KW-1185">Reference proteome</keyword>
<feature type="domain" description="Cytosol aminopeptidase" evidence="9">
    <location>
        <begin position="331"/>
        <end position="338"/>
    </location>
</feature>
<comment type="function">
    <text evidence="6">Presumably involved in the processing and regular turnover of intracellular proteins. Catalyzes the removal of unsubstituted N-terminal amino acids from various peptides.</text>
</comment>
<evidence type="ECO:0000256" key="4">
    <source>
        <dbReference type="ARBA" id="ARBA00022801"/>
    </source>
</evidence>
<comment type="caution">
    <text evidence="10">The sequence shown here is derived from an EMBL/GenBank/DDBJ whole genome shotgun (WGS) entry which is preliminary data.</text>
</comment>
<dbReference type="InterPro" id="IPR011356">
    <property type="entry name" value="Leucine_aapep/pepB"/>
</dbReference>
<dbReference type="RefSeq" id="WP_183570947.1">
    <property type="nucleotide sequence ID" value="NZ_CBCSLB010000031.1"/>
</dbReference>
<dbReference type="Gene3D" id="3.40.630.10">
    <property type="entry name" value="Zn peptidases"/>
    <property type="match status" value="1"/>
</dbReference>
<evidence type="ECO:0000256" key="3">
    <source>
        <dbReference type="ARBA" id="ARBA00022670"/>
    </source>
</evidence>
<dbReference type="InterPro" id="IPR008283">
    <property type="entry name" value="Peptidase_M17_N"/>
</dbReference>
<keyword evidence="4 10" id="KW-0378">Hydrolase</keyword>
<dbReference type="AlphaFoldDB" id="A0A7W5CDW5"/>
<dbReference type="PRINTS" id="PR00481">
    <property type="entry name" value="LAMNOPPTDASE"/>
</dbReference>
<keyword evidence="3" id="KW-0645">Protease</keyword>
<dbReference type="SUPFAM" id="SSF53187">
    <property type="entry name" value="Zn-dependent exopeptidases"/>
    <property type="match status" value="1"/>
</dbReference>
<comment type="similarity">
    <text evidence="1">Belongs to the peptidase M17 family.</text>
</comment>
<evidence type="ECO:0000256" key="7">
    <source>
        <dbReference type="ARBA" id="ARBA00050021"/>
    </source>
</evidence>
<evidence type="ECO:0000313" key="11">
    <source>
        <dbReference type="Proteomes" id="UP000518605"/>
    </source>
</evidence>